<evidence type="ECO:0000313" key="1">
    <source>
        <dbReference type="EMBL" id="KIK36950.1"/>
    </source>
</evidence>
<dbReference type="Proteomes" id="UP000054485">
    <property type="component" value="Unassembled WGS sequence"/>
</dbReference>
<organism evidence="1 2">
    <name type="scientific">Suillus luteus UH-Slu-Lm8-n1</name>
    <dbReference type="NCBI Taxonomy" id="930992"/>
    <lineage>
        <taxon>Eukaryota</taxon>
        <taxon>Fungi</taxon>
        <taxon>Dikarya</taxon>
        <taxon>Basidiomycota</taxon>
        <taxon>Agaricomycotina</taxon>
        <taxon>Agaricomycetes</taxon>
        <taxon>Agaricomycetidae</taxon>
        <taxon>Boletales</taxon>
        <taxon>Suillineae</taxon>
        <taxon>Suillaceae</taxon>
        <taxon>Suillus</taxon>
    </lineage>
</organism>
<gene>
    <name evidence="1" type="ORF">CY34DRAFT_16043</name>
</gene>
<protein>
    <submittedName>
        <fullName evidence="1">Uncharacterized protein</fullName>
    </submittedName>
</protein>
<dbReference type="AlphaFoldDB" id="A0A0C9ZHR4"/>
<dbReference type="EMBL" id="KN835486">
    <property type="protein sequence ID" value="KIK36950.1"/>
    <property type="molecule type" value="Genomic_DNA"/>
</dbReference>
<evidence type="ECO:0000313" key="2">
    <source>
        <dbReference type="Proteomes" id="UP000054485"/>
    </source>
</evidence>
<reference evidence="2" key="2">
    <citation type="submission" date="2015-01" db="EMBL/GenBank/DDBJ databases">
        <title>Evolutionary Origins and Diversification of the Mycorrhizal Mutualists.</title>
        <authorList>
            <consortium name="DOE Joint Genome Institute"/>
            <consortium name="Mycorrhizal Genomics Consortium"/>
            <person name="Kohler A."/>
            <person name="Kuo A."/>
            <person name="Nagy L.G."/>
            <person name="Floudas D."/>
            <person name="Copeland A."/>
            <person name="Barry K.W."/>
            <person name="Cichocki N."/>
            <person name="Veneault-Fourrey C."/>
            <person name="LaButti K."/>
            <person name="Lindquist E.A."/>
            <person name="Lipzen A."/>
            <person name="Lundell T."/>
            <person name="Morin E."/>
            <person name="Murat C."/>
            <person name="Riley R."/>
            <person name="Ohm R."/>
            <person name="Sun H."/>
            <person name="Tunlid A."/>
            <person name="Henrissat B."/>
            <person name="Grigoriev I.V."/>
            <person name="Hibbett D.S."/>
            <person name="Martin F."/>
        </authorList>
    </citation>
    <scope>NUCLEOTIDE SEQUENCE [LARGE SCALE GENOMIC DNA]</scope>
    <source>
        <strain evidence="2">UH-Slu-Lm8-n1</strain>
    </source>
</reference>
<accession>A0A0C9ZHR4</accession>
<keyword evidence="2" id="KW-1185">Reference proteome</keyword>
<reference evidence="1 2" key="1">
    <citation type="submission" date="2014-04" db="EMBL/GenBank/DDBJ databases">
        <authorList>
            <consortium name="DOE Joint Genome Institute"/>
            <person name="Kuo A."/>
            <person name="Ruytinx J."/>
            <person name="Rineau F."/>
            <person name="Colpaert J."/>
            <person name="Kohler A."/>
            <person name="Nagy L.G."/>
            <person name="Floudas D."/>
            <person name="Copeland A."/>
            <person name="Barry K.W."/>
            <person name="Cichocki N."/>
            <person name="Veneault-Fourrey C."/>
            <person name="LaButti K."/>
            <person name="Lindquist E.A."/>
            <person name="Lipzen A."/>
            <person name="Lundell T."/>
            <person name="Morin E."/>
            <person name="Murat C."/>
            <person name="Sun H."/>
            <person name="Tunlid A."/>
            <person name="Henrissat B."/>
            <person name="Grigoriev I.V."/>
            <person name="Hibbett D.S."/>
            <person name="Martin F."/>
            <person name="Nordberg H.P."/>
            <person name="Cantor M.N."/>
            <person name="Hua S.X."/>
        </authorList>
    </citation>
    <scope>NUCLEOTIDE SEQUENCE [LARGE SCALE GENOMIC DNA]</scope>
    <source>
        <strain evidence="1 2">UH-Slu-Lm8-n1</strain>
    </source>
</reference>
<dbReference type="HOGENOM" id="CLU_2211716_0_0_1"/>
<proteinExistence type="predicted"/>
<dbReference type="InParanoid" id="A0A0C9ZHR4"/>
<name>A0A0C9ZHR4_9AGAM</name>
<sequence length="107" mass="11665">MPPSSNKFAFNVTNYRPVPIFHLKVSHKWSAPPASRLIPREVAGVSMNSHHNFLTACGGHPRSSASALFARLASLLHCFEPDNADANKPSQPLTLSGLHLPVLFARI</sequence>